<sequence>MSQVVAVPETDKRTGVEVVIRLREHGLPIVEEYSDGVKTGEGVYTHETIAHAVLGSLEFQSVITPILPRGAIFYSEAGKMKRYCFLEVPPHRRRALYHKAVLEDVPFPRLVFGFELMERNKKLDITSVMVGALEDQVILNEESPVYRYPYTNVQDSFQVCWGGHKLPSIERISQLSTIPELFFNSPNSDCYYSSANNSKMSYRELVTKLKGKSFPDKYLKPTGYTLQQWIDHLIGRN</sequence>
<gene>
    <name evidence="1" type="ordered locus">Theco_4076</name>
</gene>
<dbReference type="HOGENOM" id="CLU_1170210_0_0_9"/>
<proteinExistence type="predicted"/>
<geneLocation type="plasmid" evidence="1 2">
    <name>pTHECO01</name>
</geneLocation>
<organism evidence="1 2">
    <name type="scientific">Thermobacillus composti (strain DSM 18247 / JCM 13945 / KWC4)</name>
    <dbReference type="NCBI Taxonomy" id="717605"/>
    <lineage>
        <taxon>Bacteria</taxon>
        <taxon>Bacillati</taxon>
        <taxon>Bacillota</taxon>
        <taxon>Bacilli</taxon>
        <taxon>Bacillales</taxon>
        <taxon>Paenibacillaceae</taxon>
        <taxon>Thermobacillus</taxon>
    </lineage>
</organism>
<reference evidence="2" key="1">
    <citation type="submission" date="2012-01" db="EMBL/GenBank/DDBJ databases">
        <title>Complete sequence of plasmid of Thermobacillus composti KWC4.</title>
        <authorList>
            <person name="Lucas S."/>
            <person name="Han J."/>
            <person name="Lapidus A."/>
            <person name="Cheng J.-F."/>
            <person name="Goodwin L."/>
            <person name="Pitluck S."/>
            <person name="Peters L."/>
            <person name="Ovchinnikova G."/>
            <person name="Teshima H."/>
            <person name="Detter J.C."/>
            <person name="Han C."/>
            <person name="Tapia R."/>
            <person name="Land M."/>
            <person name="Hauser L."/>
            <person name="Kyrpides N."/>
            <person name="Ivanova N."/>
            <person name="Pagani I."/>
            <person name="Anderson I."/>
            <person name="Woyke T."/>
        </authorList>
    </citation>
    <scope>NUCLEOTIDE SEQUENCE [LARGE SCALE GENOMIC DNA]</scope>
    <source>
        <strain evidence="2">DSM 18247 / JCM 13945 / KWC4</strain>
        <plasmid evidence="2">Plasmid pTHECO01</plasmid>
    </source>
</reference>
<evidence type="ECO:0000313" key="1">
    <source>
        <dbReference type="EMBL" id="AGA60076.1"/>
    </source>
</evidence>
<dbReference type="RefSeq" id="WP_015256788.1">
    <property type="nucleotide sequence ID" value="NC_019898.1"/>
</dbReference>
<protein>
    <submittedName>
        <fullName evidence="1">Uncharacterized protein</fullName>
    </submittedName>
</protein>
<dbReference type="OrthoDB" id="2613161at2"/>
<dbReference type="KEGG" id="tco:Theco_4076"/>
<dbReference type="Pfam" id="PF14460">
    <property type="entry name" value="Prok-E2_D"/>
    <property type="match status" value="1"/>
</dbReference>
<dbReference type="eggNOG" id="ENOG50337ZP">
    <property type="taxonomic scope" value="Bacteria"/>
</dbReference>
<keyword evidence="1" id="KW-0614">Plasmid</keyword>
<dbReference type="Proteomes" id="UP000010795">
    <property type="component" value="Plasmid pTHECO01"/>
</dbReference>
<accession>L0EJV7</accession>
<dbReference type="InterPro" id="IPR032787">
    <property type="entry name" value="Prok-E2_D"/>
</dbReference>
<evidence type="ECO:0000313" key="2">
    <source>
        <dbReference type="Proteomes" id="UP000010795"/>
    </source>
</evidence>
<name>L0EJV7_THECK</name>
<dbReference type="AlphaFoldDB" id="L0EJV7"/>
<keyword evidence="2" id="KW-1185">Reference proteome</keyword>
<dbReference type="EMBL" id="CP003256">
    <property type="protein sequence ID" value="AGA60076.1"/>
    <property type="molecule type" value="Genomic_DNA"/>
</dbReference>